<comment type="cofactor">
    <cofactor evidence="1">
        <name>Zn(2+)</name>
        <dbReference type="ChEBI" id="CHEBI:29105"/>
    </cofactor>
</comment>
<evidence type="ECO:0000313" key="6">
    <source>
        <dbReference type="EMBL" id="HIU32985.1"/>
    </source>
</evidence>
<dbReference type="AlphaFoldDB" id="A0A9D1I9H4"/>
<evidence type="ECO:0000256" key="3">
    <source>
        <dbReference type="ARBA" id="ARBA00022801"/>
    </source>
</evidence>
<dbReference type="PANTHER" id="PTHR46233:SF3">
    <property type="entry name" value="HYDROXYACYLGLUTATHIONE HYDROLASE GLOC"/>
    <property type="match status" value="1"/>
</dbReference>
<dbReference type="SMART" id="SM00849">
    <property type="entry name" value="Lactamase_B"/>
    <property type="match status" value="1"/>
</dbReference>
<proteinExistence type="predicted"/>
<dbReference type="EMBL" id="DVMU01000007">
    <property type="protein sequence ID" value="HIU32985.1"/>
    <property type="molecule type" value="Genomic_DNA"/>
</dbReference>
<keyword evidence="2" id="KW-0479">Metal-binding</keyword>
<reference evidence="6" key="1">
    <citation type="submission" date="2020-10" db="EMBL/GenBank/DDBJ databases">
        <authorList>
            <person name="Gilroy R."/>
        </authorList>
    </citation>
    <scope>NUCLEOTIDE SEQUENCE</scope>
    <source>
        <strain evidence="6">ChiHcec3-11533</strain>
    </source>
</reference>
<dbReference type="PANTHER" id="PTHR46233">
    <property type="entry name" value="HYDROXYACYLGLUTATHIONE HYDROLASE GLOC"/>
    <property type="match status" value="1"/>
</dbReference>
<accession>A0A9D1I9H4</accession>
<dbReference type="Gene3D" id="3.60.15.10">
    <property type="entry name" value="Ribonuclease Z/Hydroxyacylglutathione hydrolase-like"/>
    <property type="match status" value="1"/>
</dbReference>
<dbReference type="GO" id="GO:0016787">
    <property type="term" value="F:hydrolase activity"/>
    <property type="evidence" value="ECO:0007669"/>
    <property type="project" value="UniProtKB-KW"/>
</dbReference>
<evidence type="ECO:0000256" key="1">
    <source>
        <dbReference type="ARBA" id="ARBA00001947"/>
    </source>
</evidence>
<keyword evidence="3" id="KW-0378">Hydrolase</keyword>
<dbReference type="InterPro" id="IPR051453">
    <property type="entry name" value="MBL_Glyoxalase_II"/>
</dbReference>
<evidence type="ECO:0000256" key="2">
    <source>
        <dbReference type="ARBA" id="ARBA00022723"/>
    </source>
</evidence>
<organism evidence="6 7">
    <name type="scientific">Candidatus Pullichristensenella excrementigallinarum</name>
    <dbReference type="NCBI Taxonomy" id="2840907"/>
    <lineage>
        <taxon>Bacteria</taxon>
        <taxon>Bacillati</taxon>
        <taxon>Bacillota</taxon>
        <taxon>Clostridia</taxon>
        <taxon>Candidatus Pullichristensenella</taxon>
    </lineage>
</organism>
<dbReference type="CDD" id="cd06262">
    <property type="entry name" value="metallo-hydrolase-like_MBL-fold"/>
    <property type="match status" value="1"/>
</dbReference>
<evidence type="ECO:0000313" key="7">
    <source>
        <dbReference type="Proteomes" id="UP000824072"/>
    </source>
</evidence>
<evidence type="ECO:0000259" key="5">
    <source>
        <dbReference type="SMART" id="SM00849"/>
    </source>
</evidence>
<evidence type="ECO:0000256" key="4">
    <source>
        <dbReference type="ARBA" id="ARBA00022833"/>
    </source>
</evidence>
<keyword evidence="4" id="KW-0862">Zinc</keyword>
<dbReference type="InterPro" id="IPR036866">
    <property type="entry name" value="RibonucZ/Hydroxyglut_hydro"/>
</dbReference>
<dbReference type="SUPFAM" id="SSF56281">
    <property type="entry name" value="Metallo-hydrolase/oxidoreductase"/>
    <property type="match status" value="1"/>
</dbReference>
<protein>
    <submittedName>
        <fullName evidence="6">MBL fold metallo-hydrolase</fullName>
    </submittedName>
</protein>
<comment type="caution">
    <text evidence="6">The sequence shown here is derived from an EMBL/GenBank/DDBJ whole genome shotgun (WGS) entry which is preliminary data.</text>
</comment>
<reference evidence="6" key="2">
    <citation type="journal article" date="2021" name="PeerJ">
        <title>Extensive microbial diversity within the chicken gut microbiome revealed by metagenomics and culture.</title>
        <authorList>
            <person name="Gilroy R."/>
            <person name="Ravi A."/>
            <person name="Getino M."/>
            <person name="Pursley I."/>
            <person name="Horton D.L."/>
            <person name="Alikhan N.F."/>
            <person name="Baker D."/>
            <person name="Gharbi K."/>
            <person name="Hall N."/>
            <person name="Watson M."/>
            <person name="Adriaenssens E.M."/>
            <person name="Foster-Nyarko E."/>
            <person name="Jarju S."/>
            <person name="Secka A."/>
            <person name="Antonio M."/>
            <person name="Oren A."/>
            <person name="Chaudhuri R.R."/>
            <person name="La Ragione R."/>
            <person name="Hildebrand F."/>
            <person name="Pallen M.J."/>
        </authorList>
    </citation>
    <scope>NUCLEOTIDE SEQUENCE</scope>
    <source>
        <strain evidence="6">ChiHcec3-11533</strain>
    </source>
</reference>
<dbReference type="Proteomes" id="UP000824072">
    <property type="component" value="Unassembled WGS sequence"/>
</dbReference>
<feature type="domain" description="Metallo-beta-lactamase" evidence="5">
    <location>
        <begin position="13"/>
        <end position="191"/>
    </location>
</feature>
<gene>
    <name evidence="6" type="ORF">IAB02_00340</name>
</gene>
<dbReference type="Pfam" id="PF00753">
    <property type="entry name" value="Lactamase_B"/>
    <property type="match status" value="1"/>
</dbReference>
<sequence length="207" mass="22907">MLQIEKIVCGAYEENAYLVSLSDRDDQILIDPGDGYQALLRAMALSKKRLEAICLTHAHFDHILGAPALLADSGADLYCHALDMPYLNDVDLNLYNWDVSVLPPTEGLRALSYPDLFEIAGLRLEVLHTPGHTPGGVCLYLPEEGVLFSGDTLFAAGFGRVDFPGSSSREMRQSLRRLFTLPEETRVYPGHGESTTIGREKARHHLL</sequence>
<dbReference type="GO" id="GO:0046872">
    <property type="term" value="F:metal ion binding"/>
    <property type="evidence" value="ECO:0007669"/>
    <property type="project" value="UniProtKB-KW"/>
</dbReference>
<dbReference type="InterPro" id="IPR001279">
    <property type="entry name" value="Metallo-B-lactamas"/>
</dbReference>
<name>A0A9D1I9H4_9FIRM</name>